<dbReference type="Proteomes" id="UP000692954">
    <property type="component" value="Unassembled WGS sequence"/>
</dbReference>
<evidence type="ECO:0000313" key="2">
    <source>
        <dbReference type="EMBL" id="CAD8116108.1"/>
    </source>
</evidence>
<reference evidence="2" key="1">
    <citation type="submission" date="2021-01" db="EMBL/GenBank/DDBJ databases">
        <authorList>
            <consortium name="Genoscope - CEA"/>
            <person name="William W."/>
        </authorList>
    </citation>
    <scope>NUCLEOTIDE SEQUENCE</scope>
</reference>
<proteinExistence type="predicted"/>
<feature type="compositionally biased region" description="Low complexity" evidence="1">
    <location>
        <begin position="21"/>
        <end position="36"/>
    </location>
</feature>
<accession>A0A8S1QJ97</accession>
<organism evidence="2 3">
    <name type="scientific">Paramecium sonneborni</name>
    <dbReference type="NCBI Taxonomy" id="65129"/>
    <lineage>
        <taxon>Eukaryota</taxon>
        <taxon>Sar</taxon>
        <taxon>Alveolata</taxon>
        <taxon>Ciliophora</taxon>
        <taxon>Intramacronucleata</taxon>
        <taxon>Oligohymenophorea</taxon>
        <taxon>Peniculida</taxon>
        <taxon>Parameciidae</taxon>
        <taxon>Paramecium</taxon>
    </lineage>
</organism>
<sequence length="180" mass="20881">MGNGTCKQQYPSLATIDHIDQQQPLPNSQSQSPSKPTIDSIQPTITKIVDEEPNISFEEEIDRCSISKLSQVESPTKDNSKKRYSYEDQFFLDLFQKDKSFFRRSSQEQTISPVKIISNQHQKNKTSFIIEHKELIKLRQEYVDEIYKCKSILKSSYCSEKSLSSKSIKKVKFGLIYKQI</sequence>
<protein>
    <submittedName>
        <fullName evidence="2">Uncharacterized protein</fullName>
    </submittedName>
</protein>
<evidence type="ECO:0000256" key="1">
    <source>
        <dbReference type="SAM" id="MobiDB-lite"/>
    </source>
</evidence>
<name>A0A8S1QJ97_9CILI</name>
<comment type="caution">
    <text evidence="2">The sequence shown here is derived from an EMBL/GenBank/DDBJ whole genome shotgun (WGS) entry which is preliminary data.</text>
</comment>
<feature type="compositionally biased region" description="Polar residues" evidence="1">
    <location>
        <begin position="1"/>
        <end position="12"/>
    </location>
</feature>
<keyword evidence="3" id="KW-1185">Reference proteome</keyword>
<feature type="region of interest" description="Disordered" evidence="1">
    <location>
        <begin position="1"/>
        <end position="53"/>
    </location>
</feature>
<gene>
    <name evidence="2" type="ORF">PSON_ATCC_30995.1.T1100045</name>
</gene>
<evidence type="ECO:0000313" key="3">
    <source>
        <dbReference type="Proteomes" id="UP000692954"/>
    </source>
</evidence>
<dbReference type="AlphaFoldDB" id="A0A8S1QJ97"/>
<dbReference type="EMBL" id="CAJJDN010000110">
    <property type="protein sequence ID" value="CAD8116108.1"/>
    <property type="molecule type" value="Genomic_DNA"/>
</dbReference>